<organism evidence="1 2">
    <name type="scientific">Trifolium medium</name>
    <dbReference type="NCBI Taxonomy" id="97028"/>
    <lineage>
        <taxon>Eukaryota</taxon>
        <taxon>Viridiplantae</taxon>
        <taxon>Streptophyta</taxon>
        <taxon>Embryophyta</taxon>
        <taxon>Tracheophyta</taxon>
        <taxon>Spermatophyta</taxon>
        <taxon>Magnoliopsida</taxon>
        <taxon>eudicotyledons</taxon>
        <taxon>Gunneridae</taxon>
        <taxon>Pentapetalae</taxon>
        <taxon>rosids</taxon>
        <taxon>fabids</taxon>
        <taxon>Fabales</taxon>
        <taxon>Fabaceae</taxon>
        <taxon>Papilionoideae</taxon>
        <taxon>50 kb inversion clade</taxon>
        <taxon>NPAAA clade</taxon>
        <taxon>Hologalegina</taxon>
        <taxon>IRL clade</taxon>
        <taxon>Trifolieae</taxon>
        <taxon>Trifolium</taxon>
    </lineage>
</organism>
<protein>
    <submittedName>
        <fullName evidence="1">Uncharacterized protein</fullName>
    </submittedName>
</protein>
<keyword evidence="2" id="KW-1185">Reference proteome</keyword>
<reference evidence="1 2" key="1">
    <citation type="journal article" date="2018" name="Front. Plant Sci.">
        <title>Red Clover (Trifolium pratense) and Zigzag Clover (T. medium) - A Picture of Genomic Similarities and Differences.</title>
        <authorList>
            <person name="Dluhosova J."/>
            <person name="Istvanek J."/>
            <person name="Nedelnik J."/>
            <person name="Repkova J."/>
        </authorList>
    </citation>
    <scope>NUCLEOTIDE SEQUENCE [LARGE SCALE GENOMIC DNA]</scope>
    <source>
        <strain evidence="2">cv. 10/8</strain>
        <tissue evidence="1">Leaf</tissue>
    </source>
</reference>
<accession>A0A392UPD4</accession>
<evidence type="ECO:0000313" key="1">
    <source>
        <dbReference type="EMBL" id="MCI75431.1"/>
    </source>
</evidence>
<dbReference type="Proteomes" id="UP000265520">
    <property type="component" value="Unassembled WGS sequence"/>
</dbReference>
<dbReference type="EMBL" id="LXQA010882592">
    <property type="protein sequence ID" value="MCI75431.1"/>
    <property type="molecule type" value="Genomic_DNA"/>
</dbReference>
<evidence type="ECO:0000313" key="2">
    <source>
        <dbReference type="Proteomes" id="UP000265520"/>
    </source>
</evidence>
<sequence length="15" mass="1715">MSTSSFKYQINIPAQ</sequence>
<name>A0A392UPD4_9FABA</name>
<feature type="non-terminal residue" evidence="1">
    <location>
        <position position="15"/>
    </location>
</feature>
<comment type="caution">
    <text evidence="1">The sequence shown here is derived from an EMBL/GenBank/DDBJ whole genome shotgun (WGS) entry which is preliminary data.</text>
</comment>
<proteinExistence type="predicted"/>